<dbReference type="STRING" id="1250539.Ga0080574_TMP1085"/>
<reference evidence="1 2" key="1">
    <citation type="submission" date="2016-04" db="EMBL/GenBank/DDBJ databases">
        <title>Deep-sea bacteria in the southern Pacific.</title>
        <authorList>
            <person name="Tang K."/>
        </authorList>
    </citation>
    <scope>NUCLEOTIDE SEQUENCE [LARGE SCALE GENOMIC DNA]</scope>
    <source>
        <strain evidence="1 2">JLT2014</strain>
    </source>
</reference>
<organism evidence="1 2">
    <name type="scientific">Salipiger abyssi</name>
    <dbReference type="NCBI Taxonomy" id="1250539"/>
    <lineage>
        <taxon>Bacteria</taxon>
        <taxon>Pseudomonadati</taxon>
        <taxon>Pseudomonadota</taxon>
        <taxon>Alphaproteobacteria</taxon>
        <taxon>Rhodobacterales</taxon>
        <taxon>Roseobacteraceae</taxon>
        <taxon>Salipiger</taxon>
    </lineage>
</organism>
<keyword evidence="2" id="KW-1185">Reference proteome</keyword>
<dbReference type="KEGG" id="paby:Ga0080574_TMP1085"/>
<name>A0A1P8UPU6_9RHOB</name>
<dbReference type="EMBL" id="CP015093">
    <property type="protein sequence ID" value="APZ51419.1"/>
    <property type="molecule type" value="Genomic_DNA"/>
</dbReference>
<dbReference type="AlphaFoldDB" id="A0A1P8UPU6"/>
<protein>
    <submittedName>
        <fullName evidence="1">Uncharacterized protein</fullName>
    </submittedName>
</protein>
<dbReference type="Proteomes" id="UP000187059">
    <property type="component" value="Chromosome"/>
</dbReference>
<evidence type="ECO:0000313" key="1">
    <source>
        <dbReference type="EMBL" id="APZ51419.1"/>
    </source>
</evidence>
<accession>A0A1P8UPU6</accession>
<sequence length="74" mass="8515">MLSAHCVPFALRLKLHVSAREEKAPPRKFCPSYGASPNSWASPTLESREARLRAVFRTYHENYAINRTHIKHNP</sequence>
<gene>
    <name evidence="1" type="ORF">Ga0080574_TMP1085</name>
</gene>
<proteinExistence type="predicted"/>
<evidence type="ECO:0000313" key="2">
    <source>
        <dbReference type="Proteomes" id="UP000187059"/>
    </source>
</evidence>